<protein>
    <recommendedName>
        <fullName evidence="3">Hexosyltransferase</fullName>
    </recommendedName>
</protein>
<organism evidence="1 2">
    <name type="scientific">Prymnesium parvum</name>
    <name type="common">Toxic golden alga</name>
    <dbReference type="NCBI Taxonomy" id="97485"/>
    <lineage>
        <taxon>Eukaryota</taxon>
        <taxon>Haptista</taxon>
        <taxon>Haptophyta</taxon>
        <taxon>Prymnesiophyceae</taxon>
        <taxon>Prymnesiales</taxon>
        <taxon>Prymnesiaceae</taxon>
        <taxon>Prymnesium</taxon>
    </lineage>
</organism>
<proteinExistence type="predicted"/>
<keyword evidence="2" id="KW-1185">Reference proteome</keyword>
<accession>A0AB34J9X0</accession>
<evidence type="ECO:0000313" key="1">
    <source>
        <dbReference type="EMBL" id="KAL1515250.1"/>
    </source>
</evidence>
<comment type="caution">
    <text evidence="1">The sequence shown here is derived from an EMBL/GenBank/DDBJ whole genome shotgun (WGS) entry which is preliminary data.</text>
</comment>
<evidence type="ECO:0000313" key="2">
    <source>
        <dbReference type="Proteomes" id="UP001515480"/>
    </source>
</evidence>
<name>A0AB34J9X0_PRYPA</name>
<evidence type="ECO:0008006" key="3">
    <source>
        <dbReference type="Google" id="ProtNLM"/>
    </source>
</evidence>
<gene>
    <name evidence="1" type="ORF">AB1Y20_001884</name>
</gene>
<sequence>MFPALLGHVYYISCDESTERRAQLLADLNSHGLRTLTRVPCVRARSPRGSLSSEALLSIIRSSHCQQLIEARHAEDCSPANPSCCLDPFWHHPDGSPCEHWNAYDDGMRALTADRTNHQPSRFPLLFLHLKEHLEADVRAGTLGDHMQRSNAACWNSIGSSLSFLNALRLVAANHAAPRAPMAAGFVLLLEDDARLQPGWRNEMRALLRRHPPSTWHIAKLTGGGFLLQQPPEEGFPKASWAGTVVHRLVTLVPPTIWGTAAILLHSDNASFVLKLLEEGLIGNHDIMMSALFAQGKLKLVQSQAPILYPNCSVATTIGVE</sequence>
<dbReference type="Proteomes" id="UP001515480">
    <property type="component" value="Unassembled WGS sequence"/>
</dbReference>
<dbReference type="EMBL" id="JBGBPQ010000011">
    <property type="protein sequence ID" value="KAL1515250.1"/>
    <property type="molecule type" value="Genomic_DNA"/>
</dbReference>
<dbReference type="AlphaFoldDB" id="A0AB34J9X0"/>
<reference evidence="1 2" key="1">
    <citation type="journal article" date="2024" name="Science">
        <title>Giant polyketide synthase enzymes in the biosynthesis of giant marine polyether toxins.</title>
        <authorList>
            <person name="Fallon T.R."/>
            <person name="Shende V.V."/>
            <person name="Wierzbicki I.H."/>
            <person name="Pendleton A.L."/>
            <person name="Watervoot N.F."/>
            <person name="Auber R.P."/>
            <person name="Gonzalez D.J."/>
            <person name="Wisecaver J.H."/>
            <person name="Moore B.S."/>
        </authorList>
    </citation>
    <scope>NUCLEOTIDE SEQUENCE [LARGE SCALE GENOMIC DNA]</scope>
    <source>
        <strain evidence="1 2">12B1</strain>
    </source>
</reference>